<gene>
    <name evidence="1" type="ORF">WJX84_009307</name>
</gene>
<dbReference type="InterPro" id="IPR023214">
    <property type="entry name" value="HAD_sf"/>
</dbReference>
<dbReference type="PANTHER" id="PTHR43434:SF21">
    <property type="entry name" value="SLL0295 PROTEIN"/>
    <property type="match status" value="1"/>
</dbReference>
<comment type="caution">
    <text evidence="1">The sequence shown here is derived from an EMBL/GenBank/DDBJ whole genome shotgun (WGS) entry which is preliminary data.</text>
</comment>
<dbReference type="InterPro" id="IPR050155">
    <property type="entry name" value="HAD-like_hydrolase_sf"/>
</dbReference>
<organism evidence="1 2">
    <name type="scientific">Apatococcus fuscideae</name>
    <dbReference type="NCBI Taxonomy" id="2026836"/>
    <lineage>
        <taxon>Eukaryota</taxon>
        <taxon>Viridiplantae</taxon>
        <taxon>Chlorophyta</taxon>
        <taxon>core chlorophytes</taxon>
        <taxon>Trebouxiophyceae</taxon>
        <taxon>Chlorellales</taxon>
        <taxon>Chlorellaceae</taxon>
        <taxon>Apatococcus</taxon>
    </lineage>
</organism>
<dbReference type="AlphaFoldDB" id="A0AAW1THK1"/>
<dbReference type="SUPFAM" id="SSF56784">
    <property type="entry name" value="HAD-like"/>
    <property type="match status" value="1"/>
</dbReference>
<dbReference type="InterPro" id="IPR036412">
    <property type="entry name" value="HAD-like_sf"/>
</dbReference>
<dbReference type="PANTHER" id="PTHR43434">
    <property type="entry name" value="PHOSPHOGLYCOLATE PHOSPHATASE"/>
    <property type="match status" value="1"/>
</dbReference>
<evidence type="ECO:0008006" key="3">
    <source>
        <dbReference type="Google" id="ProtNLM"/>
    </source>
</evidence>
<evidence type="ECO:0000313" key="2">
    <source>
        <dbReference type="Proteomes" id="UP001485043"/>
    </source>
</evidence>
<dbReference type="EMBL" id="JALJOV010000001">
    <property type="protein sequence ID" value="KAK9869089.1"/>
    <property type="molecule type" value="Genomic_DNA"/>
</dbReference>
<dbReference type="GO" id="GO:0008967">
    <property type="term" value="F:phosphoglycolate phosphatase activity"/>
    <property type="evidence" value="ECO:0007669"/>
    <property type="project" value="TreeGrafter"/>
</dbReference>
<dbReference type="Proteomes" id="UP001485043">
    <property type="component" value="Unassembled WGS sequence"/>
</dbReference>
<proteinExistence type="predicted"/>
<name>A0AAW1THK1_9CHLO</name>
<reference evidence="1 2" key="1">
    <citation type="journal article" date="2024" name="Nat. Commun.">
        <title>Phylogenomics reveals the evolutionary origins of lichenization in chlorophyte algae.</title>
        <authorList>
            <person name="Puginier C."/>
            <person name="Libourel C."/>
            <person name="Otte J."/>
            <person name="Skaloud P."/>
            <person name="Haon M."/>
            <person name="Grisel S."/>
            <person name="Petersen M."/>
            <person name="Berrin J.G."/>
            <person name="Delaux P.M."/>
            <person name="Dal Grande F."/>
            <person name="Keller J."/>
        </authorList>
    </citation>
    <scope>NUCLEOTIDE SEQUENCE [LARGE SCALE GENOMIC DNA]</scope>
    <source>
        <strain evidence="1 2">SAG 2523</strain>
    </source>
</reference>
<sequence>MLKSNRHCPVSYRPHTVPKTSLKSRTGRAVRSMAHGQEHLWALDFDGVVCDSVGESSVTSWKAACRQWPEVFETKAAEASRKKVMDGMRICRPVIETGYENPVQTRCLLEGITPETILSDWHNILHQKMKEWKLERAQLVELFGSARDDWMKEDLHGWLNENGIYAGLPDMLQGAMQAHELYIVTTKQERFTEALLKDMAKVPLASDRIWSTTVTGKPKSDMLRKLQAKHPHKVYHFVEDKLGTLEKVIDDKELDHWKLYLVDWGYNTREERARATSNPRIQVVKRDQLAAAMKA</sequence>
<evidence type="ECO:0000313" key="1">
    <source>
        <dbReference type="EMBL" id="KAK9869089.1"/>
    </source>
</evidence>
<protein>
    <recommendedName>
        <fullName evidence="3">HAD family hydrolase</fullName>
    </recommendedName>
</protein>
<dbReference type="GO" id="GO:0006281">
    <property type="term" value="P:DNA repair"/>
    <property type="evidence" value="ECO:0007669"/>
    <property type="project" value="TreeGrafter"/>
</dbReference>
<dbReference type="Gene3D" id="3.40.50.1000">
    <property type="entry name" value="HAD superfamily/HAD-like"/>
    <property type="match status" value="1"/>
</dbReference>
<keyword evidence="2" id="KW-1185">Reference proteome</keyword>
<accession>A0AAW1THK1</accession>
<dbReference type="GO" id="GO:0005829">
    <property type="term" value="C:cytosol"/>
    <property type="evidence" value="ECO:0007669"/>
    <property type="project" value="TreeGrafter"/>
</dbReference>